<sequence>MPEHPQEARPVTLAAVREALDRGDERAALAALHLLSPLPDEQKEAAGLALHLGQPTLTLRWVGDPLTLAAAHLRLGQPGAARSVLDGQPDAARPALLRARAAWQAGQPAALDLARHALTLARAEGDAGALVAAATLLGEQRLGTDAKAALRTLAEGLKVAELTGQEADAHLLAVLARAQAALGSRDKAGRTAAKALARSLPRSPARVAALLALGREEEARAEAAAGELGKVWWKLPAST</sequence>
<evidence type="ECO:0000313" key="1">
    <source>
        <dbReference type="EMBL" id="GAA5511907.1"/>
    </source>
</evidence>
<comment type="caution">
    <text evidence="1">The sequence shown here is derived from an EMBL/GenBank/DDBJ whole genome shotgun (WGS) entry which is preliminary data.</text>
</comment>
<dbReference type="RefSeq" id="WP_345460709.1">
    <property type="nucleotide sequence ID" value="NZ_BAABRP010000001.1"/>
</dbReference>
<gene>
    <name evidence="1" type="ORF">Dcar01_00621</name>
</gene>
<evidence type="ECO:0000313" key="2">
    <source>
        <dbReference type="Proteomes" id="UP001401887"/>
    </source>
</evidence>
<protein>
    <submittedName>
        <fullName evidence="1">Uncharacterized protein</fullName>
    </submittedName>
</protein>
<dbReference type="EMBL" id="BAABRP010000001">
    <property type="protein sequence ID" value="GAA5511907.1"/>
    <property type="molecule type" value="Genomic_DNA"/>
</dbReference>
<proteinExistence type="predicted"/>
<accession>A0ABP9W3I7</accession>
<organism evidence="1 2">
    <name type="scientific">Deinococcus carri</name>
    <dbReference type="NCBI Taxonomy" id="1211323"/>
    <lineage>
        <taxon>Bacteria</taxon>
        <taxon>Thermotogati</taxon>
        <taxon>Deinococcota</taxon>
        <taxon>Deinococci</taxon>
        <taxon>Deinococcales</taxon>
        <taxon>Deinococcaceae</taxon>
        <taxon>Deinococcus</taxon>
    </lineage>
</organism>
<dbReference type="Proteomes" id="UP001401887">
    <property type="component" value="Unassembled WGS sequence"/>
</dbReference>
<keyword evidence="2" id="KW-1185">Reference proteome</keyword>
<reference evidence="1 2" key="1">
    <citation type="submission" date="2024-02" db="EMBL/GenBank/DDBJ databases">
        <title>Deinococcus carri NBRC 110142.</title>
        <authorList>
            <person name="Ichikawa N."/>
            <person name="Katano-Makiyama Y."/>
            <person name="Hidaka K."/>
        </authorList>
    </citation>
    <scope>NUCLEOTIDE SEQUENCE [LARGE SCALE GENOMIC DNA]</scope>
    <source>
        <strain evidence="1 2">NBRC 110142</strain>
    </source>
</reference>
<name>A0ABP9W3I7_9DEIO</name>